<dbReference type="InterPro" id="IPR047057">
    <property type="entry name" value="MerR_fam"/>
</dbReference>
<feature type="region of interest" description="Disordered" evidence="5">
    <location>
        <begin position="1"/>
        <end position="25"/>
    </location>
</feature>
<dbReference type="SMART" id="SM00422">
    <property type="entry name" value="HTH_MERR"/>
    <property type="match status" value="1"/>
</dbReference>
<dbReference type="Pfam" id="PF13411">
    <property type="entry name" value="MerR_1"/>
    <property type="match status" value="1"/>
</dbReference>
<evidence type="ECO:0000313" key="7">
    <source>
        <dbReference type="EMBL" id="QIS03551.1"/>
    </source>
</evidence>
<name>A0A6G9XRH3_NOCBR</name>
<evidence type="ECO:0000256" key="1">
    <source>
        <dbReference type="ARBA" id="ARBA00023015"/>
    </source>
</evidence>
<dbReference type="GO" id="GO:0003677">
    <property type="term" value="F:DNA binding"/>
    <property type="evidence" value="ECO:0007669"/>
    <property type="project" value="UniProtKB-KW"/>
</dbReference>
<evidence type="ECO:0000313" key="8">
    <source>
        <dbReference type="Proteomes" id="UP000501705"/>
    </source>
</evidence>
<keyword evidence="1" id="KW-0805">Transcription regulation</keyword>
<dbReference type="Pfam" id="PF07739">
    <property type="entry name" value="TipAS"/>
    <property type="match status" value="1"/>
</dbReference>
<dbReference type="EMBL" id="CP046171">
    <property type="protein sequence ID" value="QIS03551.1"/>
    <property type="molecule type" value="Genomic_DNA"/>
</dbReference>
<evidence type="ECO:0000256" key="5">
    <source>
        <dbReference type="SAM" id="MobiDB-lite"/>
    </source>
</evidence>
<dbReference type="PANTHER" id="PTHR30204:SF90">
    <property type="entry name" value="HTH-TYPE TRANSCRIPTIONAL ACTIVATOR MTA"/>
    <property type="match status" value="1"/>
</dbReference>
<dbReference type="PANTHER" id="PTHR30204">
    <property type="entry name" value="REDOX-CYCLING DRUG-SENSING TRANSCRIPTIONAL ACTIVATOR SOXR"/>
    <property type="match status" value="1"/>
</dbReference>
<evidence type="ECO:0000259" key="6">
    <source>
        <dbReference type="PROSITE" id="PS50937"/>
    </source>
</evidence>
<dbReference type="SUPFAM" id="SSF89082">
    <property type="entry name" value="Antibiotic binding domain of TipA-like multidrug resistance regulators"/>
    <property type="match status" value="1"/>
</dbReference>
<reference evidence="7 8" key="1">
    <citation type="journal article" date="2019" name="ACS Chem. Biol.">
        <title>Identification and Mobilization of a Cryptic Antibiotic Biosynthesis Gene Locus from a Human-Pathogenic Nocardia Isolate.</title>
        <authorList>
            <person name="Herisse M."/>
            <person name="Ishida K."/>
            <person name="Porter J.L."/>
            <person name="Howden B."/>
            <person name="Hertweck C."/>
            <person name="Stinear T.P."/>
            <person name="Pidot S.J."/>
        </authorList>
    </citation>
    <scope>NUCLEOTIDE SEQUENCE [LARGE SCALE GENOMIC DNA]</scope>
    <source>
        <strain evidence="7 8">AUSMDU00024985</strain>
    </source>
</reference>
<keyword evidence="4" id="KW-0804">Transcription</keyword>
<feature type="compositionally biased region" description="Basic and acidic residues" evidence="5">
    <location>
        <begin position="1"/>
        <end position="15"/>
    </location>
</feature>
<evidence type="ECO:0000256" key="4">
    <source>
        <dbReference type="ARBA" id="ARBA00023163"/>
    </source>
</evidence>
<protein>
    <submittedName>
        <fullName evidence="7">MerR family transcriptional regulator</fullName>
    </submittedName>
</protein>
<dbReference type="InterPro" id="IPR000551">
    <property type="entry name" value="MerR-type_HTH_dom"/>
</dbReference>
<keyword evidence="2" id="KW-0238">DNA-binding</keyword>
<dbReference type="PROSITE" id="PS50937">
    <property type="entry name" value="HTH_MERR_2"/>
    <property type="match status" value="1"/>
</dbReference>
<dbReference type="InterPro" id="IPR009061">
    <property type="entry name" value="DNA-bd_dom_put_sf"/>
</dbReference>
<gene>
    <name evidence="7" type="ORF">F5X71_15565</name>
</gene>
<dbReference type="Gene3D" id="1.10.490.50">
    <property type="entry name" value="Antibiotic binding domain of TipA-like multidrug resistance regulators"/>
    <property type="match status" value="1"/>
</dbReference>
<proteinExistence type="predicted"/>
<organism evidence="7 8">
    <name type="scientific">Nocardia brasiliensis</name>
    <dbReference type="NCBI Taxonomy" id="37326"/>
    <lineage>
        <taxon>Bacteria</taxon>
        <taxon>Bacillati</taxon>
        <taxon>Actinomycetota</taxon>
        <taxon>Actinomycetes</taxon>
        <taxon>Mycobacteriales</taxon>
        <taxon>Nocardiaceae</taxon>
        <taxon>Nocardia</taxon>
    </lineage>
</organism>
<dbReference type="InterPro" id="IPR012925">
    <property type="entry name" value="TipAS_dom"/>
</dbReference>
<dbReference type="GO" id="GO:0003700">
    <property type="term" value="F:DNA-binding transcription factor activity"/>
    <property type="evidence" value="ECO:0007669"/>
    <property type="project" value="InterPro"/>
</dbReference>
<dbReference type="PRINTS" id="PR00040">
    <property type="entry name" value="HTHMERR"/>
</dbReference>
<dbReference type="Gene3D" id="1.10.1660.10">
    <property type="match status" value="1"/>
</dbReference>
<dbReference type="Proteomes" id="UP000501705">
    <property type="component" value="Chromosome"/>
</dbReference>
<dbReference type="SUPFAM" id="SSF46955">
    <property type="entry name" value="Putative DNA-binding domain"/>
    <property type="match status" value="1"/>
</dbReference>
<keyword evidence="3" id="KW-0010">Activator</keyword>
<accession>A0A6G9XRH3</accession>
<evidence type="ECO:0000256" key="3">
    <source>
        <dbReference type="ARBA" id="ARBA00023159"/>
    </source>
</evidence>
<dbReference type="CDD" id="cd01106">
    <property type="entry name" value="HTH_TipAL-Mta"/>
    <property type="match status" value="1"/>
</dbReference>
<dbReference type="AlphaFoldDB" id="A0A6G9XRH3"/>
<evidence type="ECO:0000256" key="2">
    <source>
        <dbReference type="ARBA" id="ARBA00023125"/>
    </source>
</evidence>
<dbReference type="InterPro" id="IPR036244">
    <property type="entry name" value="TipA-like_antibiotic-bd"/>
</dbReference>
<sequence length="286" mass="31897">MRDTDLMTRGARDAPAKAGEPIDPDGATVGRTAALVGISVRTLHHWDVIGLVQPSGRTWSGYRLYSAEDIARIHRVLVYRELGLSLADIARVLDDPATDAREHLRSQRAQLVERITRLQDMVGAVDRMLDSFRSGILLAPEQQAEIFGDQWRSEWVEEAGQRWGDSPQWAQYAERAAHRSEQDWREIAAETEALYADLAAAKLAGVVAGSDAANTLAERHRALLSRYFDCPHARQVCIARMFVEEPGYAEYHDAMAPELTPWLRDVVFANARAHGVDPESATWDGV</sequence>
<feature type="domain" description="HTH merR-type" evidence="6">
    <location>
        <begin position="28"/>
        <end position="95"/>
    </location>
</feature>